<dbReference type="GO" id="GO:0006310">
    <property type="term" value="P:DNA recombination"/>
    <property type="evidence" value="ECO:0007669"/>
    <property type="project" value="UniProtKB-UniRule"/>
</dbReference>
<proteinExistence type="inferred from homology"/>
<evidence type="ECO:0000256" key="7">
    <source>
        <dbReference type="HAMAP-Rule" id="MF_00201"/>
    </source>
</evidence>
<reference evidence="9 10" key="1">
    <citation type="submission" date="2016-10" db="EMBL/GenBank/DDBJ databases">
        <authorList>
            <person name="de Groot N.N."/>
        </authorList>
    </citation>
    <scope>NUCLEOTIDE SEQUENCE [LARGE SCALE GENOMIC DNA]</scope>
    <source>
        <strain evidence="9 10">CGMCC 1.8891</strain>
    </source>
</reference>
<dbReference type="SUPFAM" id="SSF57863">
    <property type="entry name" value="ArfGap/RecO-like zinc finger"/>
    <property type="match status" value="1"/>
</dbReference>
<evidence type="ECO:0000256" key="4">
    <source>
        <dbReference type="ARBA" id="ARBA00023172"/>
    </source>
</evidence>
<dbReference type="AlphaFoldDB" id="A0A1I3SS52"/>
<organism evidence="9 10">
    <name type="scientific">Celeribacter halophilus</name>
    <dbReference type="NCBI Taxonomy" id="576117"/>
    <lineage>
        <taxon>Bacteria</taxon>
        <taxon>Pseudomonadati</taxon>
        <taxon>Pseudomonadota</taxon>
        <taxon>Alphaproteobacteria</taxon>
        <taxon>Rhodobacterales</taxon>
        <taxon>Roseobacteraceae</taxon>
        <taxon>Celeribacter</taxon>
    </lineage>
</organism>
<gene>
    <name evidence="7" type="primary">recO</name>
    <name evidence="9" type="ORF">SAMN04488138_10737</name>
</gene>
<dbReference type="Pfam" id="PF11967">
    <property type="entry name" value="RecO_N"/>
    <property type="match status" value="1"/>
</dbReference>
<dbReference type="InterPro" id="IPR012340">
    <property type="entry name" value="NA-bd_OB-fold"/>
</dbReference>
<dbReference type="InterPro" id="IPR037278">
    <property type="entry name" value="ARFGAP/RecO"/>
</dbReference>
<dbReference type="RefSeq" id="WP_066604633.1">
    <property type="nucleotide sequence ID" value="NZ_FORY01000007.1"/>
</dbReference>
<dbReference type="InterPro" id="IPR042242">
    <property type="entry name" value="RecO_C"/>
</dbReference>
<dbReference type="GO" id="GO:0006302">
    <property type="term" value="P:double-strand break repair"/>
    <property type="evidence" value="ECO:0007669"/>
    <property type="project" value="TreeGrafter"/>
</dbReference>
<accession>A0A1I3SS52</accession>
<evidence type="ECO:0000256" key="6">
    <source>
        <dbReference type="ARBA" id="ARBA00033409"/>
    </source>
</evidence>
<sequence>MIEWRDEGVVLAVRKHGETSVIVEVFTPDHGRHAGVVRGGISRKMAPHLQPGGQIAVTWKARLEDHLGAFTFEPVKSRTHVLGDPLALAGMTATAAMLSFLLPEREAHGYLYADSLALFDRIGLAPRWPLAYLHWEVSLLEELGFGLDLSSCAVTGSPDDLVYVSPKTGRAVSRQGAGEWADRLLPLPQCLLGQSSVDFAEIGQGLLTTGHFLSRIAAELSDRPLPAARDRFLDRLAKKAAQEAPPF</sequence>
<evidence type="ECO:0000313" key="10">
    <source>
        <dbReference type="Proteomes" id="UP000183299"/>
    </source>
</evidence>
<keyword evidence="10" id="KW-1185">Reference proteome</keyword>
<keyword evidence="5 7" id="KW-0234">DNA repair</keyword>
<dbReference type="PANTHER" id="PTHR33991:SF1">
    <property type="entry name" value="DNA REPAIR PROTEIN RECO"/>
    <property type="match status" value="1"/>
</dbReference>
<comment type="function">
    <text evidence="7">Involved in DNA repair and RecF pathway recombination.</text>
</comment>
<dbReference type="NCBIfam" id="TIGR00613">
    <property type="entry name" value="reco"/>
    <property type="match status" value="1"/>
</dbReference>
<evidence type="ECO:0000256" key="3">
    <source>
        <dbReference type="ARBA" id="ARBA00022763"/>
    </source>
</evidence>
<evidence type="ECO:0000313" key="9">
    <source>
        <dbReference type="EMBL" id="SFJ61052.1"/>
    </source>
</evidence>
<dbReference type="Gene3D" id="1.20.1440.120">
    <property type="entry name" value="Recombination protein O, C-terminal domain"/>
    <property type="match status" value="1"/>
</dbReference>
<protein>
    <recommendedName>
        <fullName evidence="2 7">DNA repair protein RecO</fullName>
    </recommendedName>
    <alternativeName>
        <fullName evidence="6 7">Recombination protein O</fullName>
    </alternativeName>
</protein>
<dbReference type="PANTHER" id="PTHR33991">
    <property type="entry name" value="DNA REPAIR PROTEIN RECO"/>
    <property type="match status" value="1"/>
</dbReference>
<dbReference type="EMBL" id="FORY01000007">
    <property type="protein sequence ID" value="SFJ61052.1"/>
    <property type="molecule type" value="Genomic_DNA"/>
</dbReference>
<feature type="domain" description="DNA replication/recombination mediator RecO N-terminal" evidence="8">
    <location>
        <begin position="1"/>
        <end position="77"/>
    </location>
</feature>
<keyword evidence="4 7" id="KW-0233">DNA recombination</keyword>
<evidence type="ECO:0000256" key="5">
    <source>
        <dbReference type="ARBA" id="ARBA00023204"/>
    </source>
</evidence>
<keyword evidence="3 7" id="KW-0227">DNA damage</keyword>
<dbReference type="InterPro" id="IPR003717">
    <property type="entry name" value="RecO"/>
</dbReference>
<evidence type="ECO:0000256" key="1">
    <source>
        <dbReference type="ARBA" id="ARBA00007452"/>
    </source>
</evidence>
<dbReference type="OrthoDB" id="9804792at2"/>
<evidence type="ECO:0000256" key="2">
    <source>
        <dbReference type="ARBA" id="ARBA00021310"/>
    </source>
</evidence>
<dbReference type="Proteomes" id="UP000183299">
    <property type="component" value="Unassembled WGS sequence"/>
</dbReference>
<dbReference type="STRING" id="576117.SAMN04488138_10737"/>
<name>A0A1I3SS52_9RHOB</name>
<dbReference type="GeneID" id="98665095"/>
<comment type="similarity">
    <text evidence="1 7">Belongs to the RecO family.</text>
</comment>
<evidence type="ECO:0000259" key="8">
    <source>
        <dbReference type="Pfam" id="PF11967"/>
    </source>
</evidence>
<dbReference type="GO" id="GO:0043590">
    <property type="term" value="C:bacterial nucleoid"/>
    <property type="evidence" value="ECO:0007669"/>
    <property type="project" value="TreeGrafter"/>
</dbReference>
<dbReference type="Gene3D" id="2.40.50.140">
    <property type="entry name" value="Nucleic acid-binding proteins"/>
    <property type="match status" value="1"/>
</dbReference>
<dbReference type="HAMAP" id="MF_00201">
    <property type="entry name" value="RecO"/>
    <property type="match status" value="1"/>
</dbReference>
<dbReference type="InterPro" id="IPR022572">
    <property type="entry name" value="DNA_rep/recomb_RecO_N"/>
</dbReference>
<dbReference type="SUPFAM" id="SSF50249">
    <property type="entry name" value="Nucleic acid-binding proteins"/>
    <property type="match status" value="1"/>
</dbReference>
<dbReference type="Pfam" id="PF02565">
    <property type="entry name" value="RecO_C"/>
    <property type="match status" value="1"/>
</dbReference>